<feature type="compositionally biased region" description="Low complexity" evidence="1">
    <location>
        <begin position="305"/>
        <end position="323"/>
    </location>
</feature>
<feature type="region of interest" description="Disordered" evidence="1">
    <location>
        <begin position="305"/>
        <end position="401"/>
    </location>
</feature>
<dbReference type="AlphaFoldDB" id="A0A0A6VM45"/>
<protein>
    <submittedName>
        <fullName evidence="2">Uncharacterized protein</fullName>
    </submittedName>
</protein>
<gene>
    <name evidence="2" type="ORF">GY22_17075</name>
</gene>
<organism evidence="2 3">
    <name type="scientific">Kocuria rosea subsp. polaris</name>
    <dbReference type="NCBI Taxonomy" id="136273"/>
    <lineage>
        <taxon>Bacteria</taxon>
        <taxon>Bacillati</taxon>
        <taxon>Actinomycetota</taxon>
        <taxon>Actinomycetes</taxon>
        <taxon>Micrococcales</taxon>
        <taxon>Micrococcaceae</taxon>
        <taxon>Kocuria</taxon>
    </lineage>
</organism>
<accession>A0A0A6VM45</accession>
<keyword evidence="3" id="KW-1185">Reference proteome</keyword>
<reference evidence="2 3" key="1">
    <citation type="journal article" date="2003" name="Int. J. Syst. Evol. Microbiol.">
        <title>Kocuria polaris sp. nov., an orange-pigmented psychrophilic bacterium isolated from an Antarctic cyanobacterial mat sample.</title>
        <authorList>
            <person name="Reddy G.S."/>
            <person name="Prakash J.S."/>
            <person name="Prabahar V."/>
            <person name="Matsumoto G.I."/>
            <person name="Stackebrandt E."/>
            <person name="Shivaji S."/>
        </authorList>
    </citation>
    <scope>NUCLEOTIDE SEQUENCE [LARGE SCALE GENOMIC DNA]</scope>
    <source>
        <strain evidence="2 3">CMS 76or</strain>
    </source>
</reference>
<proteinExistence type="predicted"/>
<sequence>MPSAQLAEAKASAEAENLALPPELWESTTSLHLDWTARTMGTEQDRRAGLSPEQTAVEQIARGERTRTDTGVSIAEAITAEQQVRAVAAKTPPPAPAADGRRVSEDLAPTPLITDAQVPVQYREQLERLRTRLEERVMVRGAELAENRPEWTAALGPVPATPAKAAEWHQVAAEVEAYRNRYNIPAHETALIPKAHQQDPVAAALVARATALHKHSALTTAAPQTPGQIRQTVDEAHVAERVRTTPAPAQEAVEALRTTRAQAADPLPAPQAREAAVTAAATTPVAEETRRVLTREELIAHVVAQHRAQTQQTTPTTDAAAPHEPAPPTPESQKKESPVSENSEQPRKQTSGPAWHAKHAEVAKRIKVAERIEQKANRQEDRAAATRRAVDNSRRDGGRSL</sequence>
<dbReference type="EMBL" id="JSUH01000040">
    <property type="protein sequence ID" value="KHD96185.1"/>
    <property type="molecule type" value="Genomic_DNA"/>
</dbReference>
<feature type="compositionally biased region" description="Basic and acidic residues" evidence="1">
    <location>
        <begin position="358"/>
        <end position="401"/>
    </location>
</feature>
<dbReference type="RefSeq" id="WP_035930705.1">
    <property type="nucleotide sequence ID" value="NZ_JSUH01000040.1"/>
</dbReference>
<dbReference type="OrthoDB" id="9814088at2"/>
<evidence type="ECO:0000256" key="1">
    <source>
        <dbReference type="SAM" id="MobiDB-lite"/>
    </source>
</evidence>
<evidence type="ECO:0000313" key="2">
    <source>
        <dbReference type="EMBL" id="KHD96185.1"/>
    </source>
</evidence>
<evidence type="ECO:0000313" key="3">
    <source>
        <dbReference type="Proteomes" id="UP000030466"/>
    </source>
</evidence>
<comment type="caution">
    <text evidence="2">The sequence shown here is derived from an EMBL/GenBank/DDBJ whole genome shotgun (WGS) entry which is preliminary data.</text>
</comment>
<feature type="compositionally biased region" description="Polar residues" evidence="1">
    <location>
        <begin position="339"/>
        <end position="352"/>
    </location>
</feature>
<dbReference type="Proteomes" id="UP000030466">
    <property type="component" value="Unassembled WGS sequence"/>
</dbReference>
<name>A0A0A6VM45_KOCRO</name>